<feature type="transmembrane region" description="Helical" evidence="6">
    <location>
        <begin position="359"/>
        <end position="381"/>
    </location>
</feature>
<evidence type="ECO:0000256" key="4">
    <source>
        <dbReference type="ARBA" id="ARBA00022989"/>
    </source>
</evidence>
<feature type="domain" description="Major facilitator superfamily (MFS) profile" evidence="7">
    <location>
        <begin position="20"/>
        <end position="409"/>
    </location>
</feature>
<dbReference type="InterPro" id="IPR036259">
    <property type="entry name" value="MFS_trans_sf"/>
</dbReference>
<evidence type="ECO:0000256" key="6">
    <source>
        <dbReference type="SAM" id="Phobius"/>
    </source>
</evidence>
<feature type="transmembrane region" description="Helical" evidence="6">
    <location>
        <begin position="387"/>
        <end position="408"/>
    </location>
</feature>
<feature type="transmembrane region" description="Helical" evidence="6">
    <location>
        <begin position="57"/>
        <end position="80"/>
    </location>
</feature>
<dbReference type="AlphaFoldDB" id="A0A9D2KRH1"/>
<dbReference type="PANTHER" id="PTHR43124:SF3">
    <property type="entry name" value="CHLORAMPHENICOL EFFLUX PUMP RV0191"/>
    <property type="match status" value="1"/>
</dbReference>
<feature type="transmembrane region" description="Helical" evidence="6">
    <location>
        <begin position="325"/>
        <end position="347"/>
    </location>
</feature>
<keyword evidence="3 6" id="KW-0812">Transmembrane</keyword>
<dbReference type="GO" id="GO:0022857">
    <property type="term" value="F:transmembrane transporter activity"/>
    <property type="evidence" value="ECO:0007669"/>
    <property type="project" value="InterPro"/>
</dbReference>
<sequence>MTVHDLSDTRPLVPLPRNKLILSMTILYLLFASDLWARVGINALLPVLQKDLQLTDIQIGMLGSAVLMGMISFVLPASYLADRWSRRGTVCLMGLTWSLGTILCGLVPSMGMLLLGRFLVGGGNSSYAPASVSMLTNWFPKKSWGKVIGLYNTSYQIGISGGLIVTGHLAALYGWRMTFIIIGIPSLILALTSLCIPGTPKQAVAARAETSRKVSVREALRVILGNRTLMATALATTFFNIMATSFIMFSSIYFMREMNMDVAGAASILGLMGLTGFAAMPLGGYLLDAWYRHDMRCRGWFPAICLLAAALLFCLAYSWKSLPLMTIGCFVLNMVPTCYHVITQEVVPARYKASSYGSLVIFLQLGGSIGSTLTGVLSHAYGIQQALVWIQAALVLSALCFLAAGFAYRHDFFRAQER</sequence>
<keyword evidence="5 6" id="KW-0472">Membrane</keyword>
<keyword evidence="2" id="KW-1003">Cell membrane</keyword>
<keyword evidence="4 6" id="KW-1133">Transmembrane helix</keyword>
<evidence type="ECO:0000256" key="3">
    <source>
        <dbReference type="ARBA" id="ARBA00022692"/>
    </source>
</evidence>
<dbReference type="PANTHER" id="PTHR43124">
    <property type="entry name" value="PURINE EFFLUX PUMP PBUE"/>
    <property type="match status" value="1"/>
</dbReference>
<dbReference type="PROSITE" id="PS50850">
    <property type="entry name" value="MFS"/>
    <property type="match status" value="1"/>
</dbReference>
<evidence type="ECO:0000313" key="8">
    <source>
        <dbReference type="EMBL" id="HJA80053.1"/>
    </source>
</evidence>
<comment type="subcellular location">
    <subcellularLocation>
        <location evidence="1">Cell membrane</location>
        <topology evidence="1">Multi-pass membrane protein</topology>
    </subcellularLocation>
</comment>
<reference evidence="8" key="1">
    <citation type="journal article" date="2021" name="PeerJ">
        <title>Extensive microbial diversity within the chicken gut microbiome revealed by metagenomics and culture.</title>
        <authorList>
            <person name="Gilroy R."/>
            <person name="Ravi A."/>
            <person name="Getino M."/>
            <person name="Pursley I."/>
            <person name="Horton D.L."/>
            <person name="Alikhan N.F."/>
            <person name="Baker D."/>
            <person name="Gharbi K."/>
            <person name="Hall N."/>
            <person name="Watson M."/>
            <person name="Adriaenssens E.M."/>
            <person name="Foster-Nyarko E."/>
            <person name="Jarju S."/>
            <person name="Secka A."/>
            <person name="Antonio M."/>
            <person name="Oren A."/>
            <person name="Chaudhuri R.R."/>
            <person name="La Ragione R."/>
            <person name="Hildebrand F."/>
            <person name="Pallen M.J."/>
        </authorList>
    </citation>
    <scope>NUCLEOTIDE SEQUENCE</scope>
    <source>
        <strain evidence="8">5032</strain>
    </source>
</reference>
<dbReference type="SUPFAM" id="SSF103473">
    <property type="entry name" value="MFS general substrate transporter"/>
    <property type="match status" value="1"/>
</dbReference>
<organism evidence="8 9">
    <name type="scientific">Candidatus Desulfovibrio intestinavium</name>
    <dbReference type="NCBI Taxonomy" id="2838534"/>
    <lineage>
        <taxon>Bacteria</taxon>
        <taxon>Pseudomonadati</taxon>
        <taxon>Thermodesulfobacteriota</taxon>
        <taxon>Desulfovibrionia</taxon>
        <taxon>Desulfovibrionales</taxon>
        <taxon>Desulfovibrionaceae</taxon>
        <taxon>Desulfovibrio</taxon>
    </lineage>
</organism>
<feature type="transmembrane region" description="Helical" evidence="6">
    <location>
        <begin position="92"/>
        <end position="115"/>
    </location>
</feature>
<feature type="transmembrane region" description="Helical" evidence="6">
    <location>
        <begin position="266"/>
        <end position="287"/>
    </location>
</feature>
<name>A0A9D2KRH1_9BACT</name>
<dbReference type="InterPro" id="IPR050189">
    <property type="entry name" value="MFS_Efflux_Transporters"/>
</dbReference>
<evidence type="ECO:0000256" key="2">
    <source>
        <dbReference type="ARBA" id="ARBA00022475"/>
    </source>
</evidence>
<dbReference type="EMBL" id="DWZD01000053">
    <property type="protein sequence ID" value="HJA80053.1"/>
    <property type="molecule type" value="Genomic_DNA"/>
</dbReference>
<dbReference type="Gene3D" id="1.20.1250.20">
    <property type="entry name" value="MFS general substrate transporter like domains"/>
    <property type="match status" value="1"/>
</dbReference>
<evidence type="ECO:0000256" key="1">
    <source>
        <dbReference type="ARBA" id="ARBA00004651"/>
    </source>
</evidence>
<evidence type="ECO:0000259" key="7">
    <source>
        <dbReference type="PROSITE" id="PS50850"/>
    </source>
</evidence>
<protein>
    <submittedName>
        <fullName evidence="8">MFS transporter</fullName>
    </submittedName>
</protein>
<dbReference type="InterPro" id="IPR020846">
    <property type="entry name" value="MFS_dom"/>
</dbReference>
<feature type="transmembrane region" description="Helical" evidence="6">
    <location>
        <begin position="299"/>
        <end position="319"/>
    </location>
</feature>
<dbReference type="GO" id="GO:0005886">
    <property type="term" value="C:plasma membrane"/>
    <property type="evidence" value="ECO:0007669"/>
    <property type="project" value="UniProtKB-SubCell"/>
</dbReference>
<evidence type="ECO:0000256" key="5">
    <source>
        <dbReference type="ARBA" id="ARBA00023136"/>
    </source>
</evidence>
<feature type="transmembrane region" description="Helical" evidence="6">
    <location>
        <begin position="229"/>
        <end position="254"/>
    </location>
</feature>
<evidence type="ECO:0000313" key="9">
    <source>
        <dbReference type="Proteomes" id="UP000823821"/>
    </source>
</evidence>
<feature type="transmembrane region" description="Helical" evidence="6">
    <location>
        <begin position="173"/>
        <end position="196"/>
    </location>
</feature>
<comment type="caution">
    <text evidence="8">The sequence shown here is derived from an EMBL/GenBank/DDBJ whole genome shotgun (WGS) entry which is preliminary data.</text>
</comment>
<feature type="transmembrane region" description="Helical" evidence="6">
    <location>
        <begin position="20"/>
        <end position="37"/>
    </location>
</feature>
<dbReference type="Pfam" id="PF07690">
    <property type="entry name" value="MFS_1"/>
    <property type="match status" value="1"/>
</dbReference>
<dbReference type="InterPro" id="IPR011701">
    <property type="entry name" value="MFS"/>
</dbReference>
<dbReference type="Proteomes" id="UP000823821">
    <property type="component" value="Unassembled WGS sequence"/>
</dbReference>
<proteinExistence type="predicted"/>
<gene>
    <name evidence="8" type="ORF">H9784_10905</name>
</gene>
<accession>A0A9D2KRH1</accession>
<reference evidence="8" key="2">
    <citation type="submission" date="2021-04" db="EMBL/GenBank/DDBJ databases">
        <authorList>
            <person name="Gilroy R."/>
        </authorList>
    </citation>
    <scope>NUCLEOTIDE SEQUENCE</scope>
    <source>
        <strain evidence="8">5032</strain>
    </source>
</reference>